<reference evidence="1" key="1">
    <citation type="submission" date="2023-02" db="EMBL/GenBank/DDBJ databases">
        <title>Colletotrichum kahawae CIFC_Que2 genome sequencing and assembly.</title>
        <authorList>
            <person name="Baroncelli R."/>
        </authorList>
    </citation>
    <scope>NUCLEOTIDE SEQUENCE</scope>
    <source>
        <strain evidence="1">CIFC_Que2</strain>
    </source>
</reference>
<dbReference type="EMBL" id="VYYT01000333">
    <property type="protein sequence ID" value="KAK2742122.1"/>
    <property type="molecule type" value="Genomic_DNA"/>
</dbReference>
<name>A0AAD9Y5Q3_COLKA</name>
<keyword evidence="2" id="KW-1185">Reference proteome</keyword>
<comment type="caution">
    <text evidence="1">The sequence shown here is derived from an EMBL/GenBank/DDBJ whole genome shotgun (WGS) entry which is preliminary data.</text>
</comment>
<proteinExistence type="predicted"/>
<gene>
    <name evidence="1" type="ORF">CKAH01_01549</name>
</gene>
<organism evidence="1 2">
    <name type="scientific">Colletotrichum kahawae</name>
    <name type="common">Coffee berry disease fungus</name>
    <dbReference type="NCBI Taxonomy" id="34407"/>
    <lineage>
        <taxon>Eukaryota</taxon>
        <taxon>Fungi</taxon>
        <taxon>Dikarya</taxon>
        <taxon>Ascomycota</taxon>
        <taxon>Pezizomycotina</taxon>
        <taxon>Sordariomycetes</taxon>
        <taxon>Hypocreomycetidae</taxon>
        <taxon>Glomerellales</taxon>
        <taxon>Glomerellaceae</taxon>
        <taxon>Colletotrichum</taxon>
        <taxon>Colletotrichum gloeosporioides species complex</taxon>
    </lineage>
</organism>
<evidence type="ECO:0000313" key="1">
    <source>
        <dbReference type="EMBL" id="KAK2742122.1"/>
    </source>
</evidence>
<dbReference type="Proteomes" id="UP001281614">
    <property type="component" value="Unassembled WGS sequence"/>
</dbReference>
<sequence>MSLLLPRFIPMPKPRFLEPNLVRHASPSLPRFWCDHYSFHPTDFVQLSHAAAGDADIWAPKVCRHLRPPSPALYCWLSRLFAPLAFFVPKHLS</sequence>
<accession>A0AAD9Y5Q3</accession>
<evidence type="ECO:0000313" key="2">
    <source>
        <dbReference type="Proteomes" id="UP001281614"/>
    </source>
</evidence>
<dbReference type="AlphaFoldDB" id="A0AAD9Y5Q3"/>
<protein>
    <submittedName>
        <fullName evidence="1">Uncharacterized protein</fullName>
    </submittedName>
</protein>